<dbReference type="InterPro" id="IPR010994">
    <property type="entry name" value="RuvA_2-like"/>
</dbReference>
<evidence type="ECO:0000259" key="3">
    <source>
        <dbReference type="SMART" id="SM00278"/>
    </source>
</evidence>
<dbReference type="SUPFAM" id="SSF56219">
    <property type="entry name" value="DNase I-like"/>
    <property type="match status" value="1"/>
</dbReference>
<evidence type="ECO:0000313" key="5">
    <source>
        <dbReference type="EMBL" id="JAS97255.1"/>
    </source>
</evidence>
<feature type="domain" description="Helix-hairpin-helix DNA-binding motif class 1" evidence="3">
    <location>
        <begin position="180"/>
        <end position="199"/>
    </location>
</feature>
<dbReference type="Gene3D" id="1.10.150.280">
    <property type="entry name" value="AF1531-like domain"/>
    <property type="match status" value="1"/>
</dbReference>
<dbReference type="GO" id="GO:0005886">
    <property type="term" value="C:plasma membrane"/>
    <property type="evidence" value="ECO:0007669"/>
    <property type="project" value="TreeGrafter"/>
</dbReference>
<dbReference type="InterPro" id="IPR003583">
    <property type="entry name" value="Hlx-hairpin-Hlx_DNA-bd_motif"/>
</dbReference>
<feature type="compositionally biased region" description="Polar residues" evidence="2">
    <location>
        <begin position="116"/>
        <end position="134"/>
    </location>
</feature>
<reference evidence="5" key="1">
    <citation type="submission" date="2015-11" db="EMBL/GenBank/DDBJ databases">
        <title>De novo transcriptome assembly of four potential Pierce s Disease insect vectors from Arizona vineyards.</title>
        <authorList>
            <person name="Tassone E.E."/>
        </authorList>
    </citation>
    <scope>NUCLEOTIDE SEQUENCE</scope>
</reference>
<feature type="domain" description="Helix-hairpin-helix DNA-binding motif class 1" evidence="3">
    <location>
        <begin position="150"/>
        <end position="169"/>
    </location>
</feature>
<name>A0A1B6JDK5_9HEMI</name>
<protein>
    <recommendedName>
        <fullName evidence="1">Endonuclease/exonuclease/phosphatase family domain-containing protein 1</fullName>
    </recommendedName>
</protein>
<dbReference type="EMBL" id="GECU01010451">
    <property type="protein sequence ID" value="JAS97255.1"/>
    <property type="molecule type" value="Transcribed_RNA"/>
</dbReference>
<evidence type="ECO:0000256" key="1">
    <source>
        <dbReference type="ARBA" id="ARBA00015260"/>
    </source>
</evidence>
<accession>A0A1B6JDK5</accession>
<dbReference type="InterPro" id="IPR051675">
    <property type="entry name" value="Endo/Exo/Phosphatase_dom_1"/>
</dbReference>
<feature type="compositionally biased region" description="Basic residues" evidence="2">
    <location>
        <begin position="11"/>
        <end position="30"/>
    </location>
</feature>
<dbReference type="Gene3D" id="1.10.150.320">
    <property type="entry name" value="Photosystem II 12 kDa extrinsic protein"/>
    <property type="match status" value="1"/>
</dbReference>
<dbReference type="GO" id="GO:0006281">
    <property type="term" value="P:DNA repair"/>
    <property type="evidence" value="ECO:0007669"/>
    <property type="project" value="InterPro"/>
</dbReference>
<dbReference type="PANTHER" id="PTHR21180:SF32">
    <property type="entry name" value="ENDONUCLEASE_EXONUCLEASE_PHOSPHATASE FAMILY DOMAIN-CONTAINING PROTEIN 1"/>
    <property type="match status" value="1"/>
</dbReference>
<evidence type="ECO:0000256" key="2">
    <source>
        <dbReference type="SAM" id="MobiDB-lite"/>
    </source>
</evidence>
<gene>
    <name evidence="4" type="ORF">g.4558</name>
    <name evidence="5" type="ORF">g.4559</name>
</gene>
<organism evidence="5">
    <name type="scientific">Homalodisca liturata</name>
    <dbReference type="NCBI Taxonomy" id="320908"/>
    <lineage>
        <taxon>Eukaryota</taxon>
        <taxon>Metazoa</taxon>
        <taxon>Ecdysozoa</taxon>
        <taxon>Arthropoda</taxon>
        <taxon>Hexapoda</taxon>
        <taxon>Insecta</taxon>
        <taxon>Pterygota</taxon>
        <taxon>Neoptera</taxon>
        <taxon>Paraneoptera</taxon>
        <taxon>Hemiptera</taxon>
        <taxon>Auchenorrhyncha</taxon>
        <taxon>Membracoidea</taxon>
        <taxon>Cicadellidae</taxon>
        <taxon>Cicadellinae</taxon>
        <taxon>Proconiini</taxon>
        <taxon>Homalodisca</taxon>
    </lineage>
</organism>
<dbReference type="GO" id="GO:0003677">
    <property type="term" value="F:DNA binding"/>
    <property type="evidence" value="ECO:0007669"/>
    <property type="project" value="InterPro"/>
</dbReference>
<dbReference type="AlphaFoldDB" id="A0A1B6JDK5"/>
<sequence>MGQNHSSTFSGRRKSLRRSLRSPFPRRSHTNHSLSATFNYLDPDVKGDQLNVNTATAEELMTLPGVTRTIAQNIVDYRQAIGRYNKVEDLALVTGVGAEKLSIIRPEICVHRRKTNSNASSRAQSLDSLASSEGSPRPPPPVDVNSANVFLLMTLRGVSQELAANIVDYRERRGPFNTADDLLKVRGMNSWLLSNMCSHNQVVVGPLPPGTPVPVNKKLSLALLNGTSLSRFTDRKPQMNGFMPVKDIFELLCAYSQRPYVDEAFHNERDGRAALRLASWNLTTFTVEKADNPGVREVICRTVLEQRFSLVAIQEVMDAVALEKLVSELNEPRLRRMVEWKGRRGKWKCSTTLSADKKRSCGFLYDSDTGLVLKDVEVVHDDGAVFAVLAHFEVEGASVTLVNMHLSSASSKIRDQCRRLLSQSEPDIAIGDFSSYPDADFVEEGYTRVLLAPTVTNSMAPGSSGTNFMDNIYLNKRSLSRYTGVSGIVRQGLNHVAIPRGWMWGGPASEHCPVWCELYT</sequence>
<proteinExistence type="predicted"/>
<dbReference type="SUPFAM" id="SSF47781">
    <property type="entry name" value="RuvA domain 2-like"/>
    <property type="match status" value="2"/>
</dbReference>
<dbReference type="EMBL" id="GECU01016822">
    <property type="protein sequence ID" value="JAS90884.1"/>
    <property type="molecule type" value="Transcribed_RNA"/>
</dbReference>
<dbReference type="Pfam" id="PF12836">
    <property type="entry name" value="HHH_3"/>
    <property type="match status" value="2"/>
</dbReference>
<evidence type="ECO:0000313" key="4">
    <source>
        <dbReference type="EMBL" id="JAS90884.1"/>
    </source>
</evidence>
<dbReference type="SMART" id="SM00278">
    <property type="entry name" value="HhH1"/>
    <property type="match status" value="3"/>
</dbReference>
<feature type="domain" description="Helix-hairpin-helix DNA-binding motif class 1" evidence="3">
    <location>
        <begin position="58"/>
        <end position="77"/>
    </location>
</feature>
<feature type="region of interest" description="Disordered" evidence="2">
    <location>
        <begin position="1"/>
        <end position="31"/>
    </location>
</feature>
<feature type="region of interest" description="Disordered" evidence="2">
    <location>
        <begin position="114"/>
        <end position="142"/>
    </location>
</feature>
<dbReference type="InterPro" id="IPR036691">
    <property type="entry name" value="Endo/exonu/phosph_ase_sf"/>
</dbReference>
<dbReference type="Gene3D" id="3.60.10.10">
    <property type="entry name" value="Endonuclease/exonuclease/phosphatase"/>
    <property type="match status" value="1"/>
</dbReference>
<dbReference type="PANTHER" id="PTHR21180">
    <property type="entry name" value="ENDONUCLEASE/EXONUCLEASE/PHOSPHATASE FAMILY DOMAIN-CONTAINING PROTEIN 1"/>
    <property type="match status" value="1"/>
</dbReference>